<dbReference type="InterPro" id="IPR009061">
    <property type="entry name" value="DNA-bd_dom_put_sf"/>
</dbReference>
<keyword evidence="3" id="KW-1185">Reference proteome</keyword>
<dbReference type="AlphaFoldDB" id="A0A1M6NLA9"/>
<evidence type="ECO:0000313" key="2">
    <source>
        <dbReference type="EMBL" id="SHJ96529.1"/>
    </source>
</evidence>
<organism evidence="2 3">
    <name type="scientific">Propionispora hippei DSM 15287</name>
    <dbReference type="NCBI Taxonomy" id="1123003"/>
    <lineage>
        <taxon>Bacteria</taxon>
        <taxon>Bacillati</taxon>
        <taxon>Bacillota</taxon>
        <taxon>Negativicutes</taxon>
        <taxon>Selenomonadales</taxon>
        <taxon>Sporomusaceae</taxon>
        <taxon>Propionispora</taxon>
    </lineage>
</organism>
<evidence type="ECO:0000313" key="3">
    <source>
        <dbReference type="Proteomes" id="UP000322917"/>
    </source>
</evidence>
<gene>
    <name evidence="2" type="ORF">SAMN02745170_03799</name>
</gene>
<dbReference type="GO" id="GO:0003677">
    <property type="term" value="F:DNA binding"/>
    <property type="evidence" value="ECO:0007669"/>
    <property type="project" value="InterPro"/>
</dbReference>
<dbReference type="OrthoDB" id="1685018at2"/>
<dbReference type="RefSeq" id="WP_149736329.1">
    <property type="nucleotide sequence ID" value="NZ_FQZD01000055.1"/>
</dbReference>
<protein>
    <submittedName>
        <fullName evidence="2">Transcriptional regulator, AlpA family</fullName>
    </submittedName>
</protein>
<dbReference type="NCBIfam" id="TIGR01764">
    <property type="entry name" value="excise"/>
    <property type="match status" value="1"/>
</dbReference>
<reference evidence="2 3" key="1">
    <citation type="submission" date="2016-11" db="EMBL/GenBank/DDBJ databases">
        <authorList>
            <person name="Varghese N."/>
            <person name="Submissions S."/>
        </authorList>
    </citation>
    <scope>NUCLEOTIDE SEQUENCE [LARGE SCALE GENOMIC DNA]</scope>
    <source>
        <strain evidence="2 3">DSM 15287</strain>
    </source>
</reference>
<accession>A0A1M6NLA9</accession>
<sequence length="56" mass="6848">MEILTIDETADYLKVPVRQIYMLVKLDDFPAFKVGKHWRIQKDKLDEWIERQIKDK</sequence>
<dbReference type="InterPro" id="IPR041657">
    <property type="entry name" value="HTH_17"/>
</dbReference>
<proteinExistence type="predicted"/>
<feature type="domain" description="Helix-turn-helix" evidence="1">
    <location>
        <begin position="4"/>
        <end position="52"/>
    </location>
</feature>
<dbReference type="Gene3D" id="3.90.105.50">
    <property type="match status" value="1"/>
</dbReference>
<dbReference type="SUPFAM" id="SSF46955">
    <property type="entry name" value="Putative DNA-binding domain"/>
    <property type="match status" value="1"/>
</dbReference>
<dbReference type="Pfam" id="PF12728">
    <property type="entry name" value="HTH_17"/>
    <property type="match status" value="1"/>
</dbReference>
<dbReference type="EMBL" id="FQZD01000055">
    <property type="protein sequence ID" value="SHJ96529.1"/>
    <property type="molecule type" value="Genomic_DNA"/>
</dbReference>
<name>A0A1M6NLA9_9FIRM</name>
<evidence type="ECO:0000259" key="1">
    <source>
        <dbReference type="Pfam" id="PF12728"/>
    </source>
</evidence>
<dbReference type="Proteomes" id="UP000322917">
    <property type="component" value="Unassembled WGS sequence"/>
</dbReference>
<dbReference type="InterPro" id="IPR010093">
    <property type="entry name" value="SinI_DNA-bd"/>
</dbReference>
<dbReference type="InterPro" id="IPR038148">
    <property type="entry name" value="Tn1545/Tn916_Xis"/>
</dbReference>